<gene>
    <name evidence="2" type="ORF">PEPS_17710</name>
</gene>
<keyword evidence="3" id="KW-1185">Reference proteome</keyword>
<organism evidence="2 3">
    <name type="scientific">Persicobacter psychrovividus</name>
    <dbReference type="NCBI Taxonomy" id="387638"/>
    <lineage>
        <taxon>Bacteria</taxon>
        <taxon>Pseudomonadati</taxon>
        <taxon>Bacteroidota</taxon>
        <taxon>Cytophagia</taxon>
        <taxon>Cytophagales</taxon>
        <taxon>Persicobacteraceae</taxon>
        <taxon>Persicobacter</taxon>
    </lineage>
</organism>
<evidence type="ECO:0000313" key="2">
    <source>
        <dbReference type="EMBL" id="BDC99490.1"/>
    </source>
</evidence>
<evidence type="ECO:0008006" key="4">
    <source>
        <dbReference type="Google" id="ProtNLM"/>
    </source>
</evidence>
<dbReference type="SUPFAM" id="SSF48452">
    <property type="entry name" value="TPR-like"/>
    <property type="match status" value="2"/>
</dbReference>
<dbReference type="SMART" id="SM00028">
    <property type="entry name" value="TPR"/>
    <property type="match status" value="3"/>
</dbReference>
<dbReference type="Proteomes" id="UP001354989">
    <property type="component" value="Chromosome"/>
</dbReference>
<dbReference type="InterPro" id="IPR019734">
    <property type="entry name" value="TPR_rpt"/>
</dbReference>
<protein>
    <recommendedName>
        <fullName evidence="4">Tetratricopeptide repeat protein</fullName>
    </recommendedName>
</protein>
<sequence>MPTNSRFFIFFLSLIALPAFSQTADFQSAYNALAHFDQPQTQRICKELPVGPKQYFTSLSFVSDILIQDQPAYFEKMAEQENILLEELHALPPTDQFIYQQEIKLHWALLRLKYNHEIAGGWQLYKIFKQQRKFLKQHPHDYRAYKNIGVFEVAFSMIPSKYLWITQTLGIPKGDFSKGISALHLAQKSEFAYESLLLESLVYHFLAHEEQTAISLCPPKDPLHRYFRALMLKKNRQSEEASALFLQDNLQQKLPIIDLHLGDLALRAGEYKAAIGYFNAFNGRKGDAFKADATYKMAMAYLFLKQRKEAESLLKKIKLLPADTYADRYAHAQADLPLPNTHLQQARYFLDGGYWQKARLCLDNIDPNSLATNELQTTYWYRKGQYFELTAQPEKAVGAYLQVIEAQQHLPLYFAPSACLKLGEIYEGRQDYPSAKSFFEQVSDYTGHPYKKSLDQKANAALSQLKEKRKHQ</sequence>
<accession>A0ABN6L8G7</accession>
<dbReference type="InterPro" id="IPR011990">
    <property type="entry name" value="TPR-like_helical_dom_sf"/>
</dbReference>
<reference evidence="2 3" key="1">
    <citation type="submission" date="2021-12" db="EMBL/GenBank/DDBJ databases">
        <title>Genome sequencing of bacteria with rrn-lacking chromosome and rrn-plasmid.</title>
        <authorList>
            <person name="Anda M."/>
            <person name="Iwasaki W."/>
        </authorList>
    </citation>
    <scope>NUCLEOTIDE SEQUENCE [LARGE SCALE GENOMIC DNA]</scope>
    <source>
        <strain evidence="2 3">NBRC 101262</strain>
    </source>
</reference>
<dbReference type="Gene3D" id="1.25.40.10">
    <property type="entry name" value="Tetratricopeptide repeat domain"/>
    <property type="match status" value="2"/>
</dbReference>
<proteinExistence type="predicted"/>
<dbReference type="EMBL" id="AP025292">
    <property type="protein sequence ID" value="BDC99490.1"/>
    <property type="molecule type" value="Genomic_DNA"/>
</dbReference>
<evidence type="ECO:0000313" key="3">
    <source>
        <dbReference type="Proteomes" id="UP001354989"/>
    </source>
</evidence>
<evidence type="ECO:0000256" key="1">
    <source>
        <dbReference type="SAM" id="SignalP"/>
    </source>
</evidence>
<feature type="signal peptide" evidence="1">
    <location>
        <begin position="1"/>
        <end position="21"/>
    </location>
</feature>
<keyword evidence="1" id="KW-0732">Signal</keyword>
<dbReference type="RefSeq" id="WP_338396830.1">
    <property type="nucleotide sequence ID" value="NZ_AP025292.1"/>
</dbReference>
<name>A0ABN6L8G7_9BACT</name>
<feature type="chain" id="PRO_5045827212" description="Tetratricopeptide repeat protein" evidence="1">
    <location>
        <begin position="22"/>
        <end position="472"/>
    </location>
</feature>